<dbReference type="Pfam" id="PF00512">
    <property type="entry name" value="HisKA"/>
    <property type="match status" value="1"/>
</dbReference>
<dbReference type="PRINTS" id="PR00344">
    <property type="entry name" value="BCTRLSENSOR"/>
</dbReference>
<reference evidence="6 7" key="1">
    <citation type="submission" date="2018-02" db="EMBL/GenBank/DDBJ databases">
        <title>Sphingobacterium KA21.</title>
        <authorList>
            <person name="Vasarhelyi B.M."/>
            <person name="Deshmukh S."/>
            <person name="Balint B."/>
            <person name="Kukolya J."/>
        </authorList>
    </citation>
    <scope>NUCLEOTIDE SEQUENCE [LARGE SCALE GENOMIC DNA]</scope>
    <source>
        <strain evidence="6 7">Ka21</strain>
    </source>
</reference>
<dbReference type="SUPFAM" id="SSF55874">
    <property type="entry name" value="ATPase domain of HSP90 chaperone/DNA topoisomerase II/histidine kinase"/>
    <property type="match status" value="1"/>
</dbReference>
<keyword evidence="4" id="KW-1133">Transmembrane helix</keyword>
<evidence type="ECO:0000256" key="1">
    <source>
        <dbReference type="ARBA" id="ARBA00000085"/>
    </source>
</evidence>
<evidence type="ECO:0000259" key="5">
    <source>
        <dbReference type="PROSITE" id="PS50109"/>
    </source>
</evidence>
<keyword evidence="3" id="KW-0597">Phosphoprotein</keyword>
<proteinExistence type="predicted"/>
<protein>
    <recommendedName>
        <fullName evidence="2">histidine kinase</fullName>
        <ecNumber evidence="2">2.7.13.3</ecNumber>
    </recommendedName>
</protein>
<organism evidence="6 7">
    <name type="scientific">Sphingobacterium pedocola</name>
    <dbReference type="NCBI Taxonomy" id="2082722"/>
    <lineage>
        <taxon>Bacteria</taxon>
        <taxon>Pseudomonadati</taxon>
        <taxon>Bacteroidota</taxon>
        <taxon>Sphingobacteriia</taxon>
        <taxon>Sphingobacteriales</taxon>
        <taxon>Sphingobacteriaceae</taxon>
        <taxon>Sphingobacterium</taxon>
    </lineage>
</organism>
<dbReference type="SUPFAM" id="SSF63829">
    <property type="entry name" value="Calcium-dependent phosphotriesterase"/>
    <property type="match status" value="1"/>
</dbReference>
<sequence length="1044" mass="120454">MRIHRLLASLYTTLLVTLFIPFHKADAQLYYFNHYQVENGVSNNAILCSAQDKDGFMWFGTRDGLNRFDGYNFKHFYADTEKEDGLGSNFIHSITVSRDKMLWIGTDQGVYIFDPKSEHFTTLKEVHKREIVKIEEDHVGNIWFIANNELFCYDTDKKHLERKTESKQHLVSSFCFDRDNNVWIGVGKHLISLAKNVRYPLPTTTSLPTEIKKLFVDREGNIWIGTSKEGLFKYAKKEQTISQVIASPSPSTPLYIRDILQVTDTSLWVASEAGLFIYNITNNHYSKLQHEKDNPWSLTDNAIYTLSKDHQGGMWVGTYFGGIQYYHLQHTYFEKIFPRSTANSIQGHAIREIVEDRYHNLWIGTEDHGLTVWNQRENSFFTLDQNAHLAHSNIHGLALAGDSLLVGTFHQGMDVVDVRTKKVIKHFNNKNTHGELGDNFVFSIYRTRSGRILLATSRGAYEFFPGEDRFQPIKHMQRHIWYTSIYEDKTGNLWLTTWRDGLFKLSPTTGSRIRFVHNPQDNQSLNSNRVNRVFQDSKGNIWAATENGIALWNEKTNKFRRITKKDGLPSNLIFGFQEDSDENLWISTSRGLVKMDIHKHTIDLFDTELGLLGLQFNYNSVFKDSKGYIYFGSSRGLIRFNPQLMTEHFNTNLRAPVFITGIQTHQRELSIGGRDGNLSQSVIYTDQIELNHDESTISIDFAALNFVSAKSTSYRYRLVGLDTAWTFLRNNGKANFTKVPPGKYRFEVVATDANGAPISDEKHVQIRIKPPLWASTPAFVVYLILMVLFIYFAASIYDNRIKEKNRRRLEVIKNHKEQELYKAKMDFFMRITHDIKTPLTLIKAPLEKILQGADTAKTDKWLHSIHQNTEKLLTLTDNLLDFRKIESSEFSLQLQLQKISDLIYVALQEFAPLIESKRLRLHTDIDEELEAHIDIETIYKILSNLLSNAIKYADNTLIIHLRKQSTNDTFQIEVKNDGVLLTEEEVQQIFKPFKRASSHYRIKGSGLGLALAYSFAELHGGSLHYDKNTENLNVFVLVIPLKVE</sequence>
<dbReference type="Gene3D" id="3.30.565.10">
    <property type="entry name" value="Histidine kinase-like ATPase, C-terminal domain"/>
    <property type="match status" value="1"/>
</dbReference>
<evidence type="ECO:0000256" key="3">
    <source>
        <dbReference type="ARBA" id="ARBA00022553"/>
    </source>
</evidence>
<dbReference type="RefSeq" id="WP_196940038.1">
    <property type="nucleotide sequence ID" value="NZ_MU158690.1"/>
</dbReference>
<dbReference type="InterPro" id="IPR005467">
    <property type="entry name" value="His_kinase_dom"/>
</dbReference>
<dbReference type="InterPro" id="IPR003594">
    <property type="entry name" value="HATPase_dom"/>
</dbReference>
<dbReference type="Pfam" id="PF07494">
    <property type="entry name" value="Reg_prop"/>
    <property type="match status" value="5"/>
</dbReference>
<dbReference type="Gene3D" id="2.60.40.10">
    <property type="entry name" value="Immunoglobulins"/>
    <property type="match status" value="1"/>
</dbReference>
<dbReference type="InterPro" id="IPR036097">
    <property type="entry name" value="HisK_dim/P_sf"/>
</dbReference>
<dbReference type="Pfam" id="PF02518">
    <property type="entry name" value="HATPase_c"/>
    <property type="match status" value="1"/>
</dbReference>
<gene>
    <name evidence="6" type="ORF">C4F40_15420</name>
</gene>
<dbReference type="InterPro" id="IPR011047">
    <property type="entry name" value="Quinoprotein_ADH-like_sf"/>
</dbReference>
<dbReference type="InterPro" id="IPR013783">
    <property type="entry name" value="Ig-like_fold"/>
</dbReference>
<dbReference type="SUPFAM" id="SSF50998">
    <property type="entry name" value="Quinoprotein alcohol dehydrogenase-like"/>
    <property type="match status" value="1"/>
</dbReference>
<dbReference type="Pfam" id="PF07495">
    <property type="entry name" value="Y_Y_Y"/>
    <property type="match status" value="1"/>
</dbReference>
<dbReference type="InterPro" id="IPR036890">
    <property type="entry name" value="HATPase_C_sf"/>
</dbReference>
<dbReference type="SUPFAM" id="SSF47384">
    <property type="entry name" value="Homodimeric domain of signal transducing histidine kinase"/>
    <property type="match status" value="1"/>
</dbReference>
<dbReference type="Proteomes" id="UP000618319">
    <property type="component" value="Unassembled WGS sequence"/>
</dbReference>
<dbReference type="InterPro" id="IPR004358">
    <property type="entry name" value="Sig_transdc_His_kin-like_C"/>
</dbReference>
<dbReference type="PANTHER" id="PTHR43547">
    <property type="entry name" value="TWO-COMPONENT HISTIDINE KINASE"/>
    <property type="match status" value="1"/>
</dbReference>
<dbReference type="InterPro" id="IPR011123">
    <property type="entry name" value="Y_Y_Y"/>
</dbReference>
<dbReference type="SMART" id="SM00387">
    <property type="entry name" value="HATPase_c"/>
    <property type="match status" value="1"/>
</dbReference>
<comment type="caution">
    <text evidence="6">The sequence shown here is derived from an EMBL/GenBank/DDBJ whole genome shotgun (WGS) entry which is preliminary data.</text>
</comment>
<dbReference type="InterPro" id="IPR003661">
    <property type="entry name" value="HisK_dim/P_dom"/>
</dbReference>
<dbReference type="Gene3D" id="2.130.10.10">
    <property type="entry name" value="YVTN repeat-like/Quinoprotein amine dehydrogenase"/>
    <property type="match status" value="2"/>
</dbReference>
<keyword evidence="4" id="KW-0812">Transmembrane</keyword>
<dbReference type="EMBL" id="PSKQ01000023">
    <property type="protein sequence ID" value="MBE8722117.1"/>
    <property type="molecule type" value="Genomic_DNA"/>
</dbReference>
<dbReference type="InterPro" id="IPR015943">
    <property type="entry name" value="WD40/YVTN_repeat-like_dom_sf"/>
</dbReference>
<keyword evidence="7" id="KW-1185">Reference proteome</keyword>
<dbReference type="SMART" id="SM00388">
    <property type="entry name" value="HisKA"/>
    <property type="match status" value="1"/>
</dbReference>
<dbReference type="CDD" id="cd00082">
    <property type="entry name" value="HisKA"/>
    <property type="match status" value="1"/>
</dbReference>
<dbReference type="InterPro" id="IPR011110">
    <property type="entry name" value="Reg_prop"/>
</dbReference>
<dbReference type="Gene3D" id="1.10.287.130">
    <property type="match status" value="1"/>
</dbReference>
<feature type="transmembrane region" description="Helical" evidence="4">
    <location>
        <begin position="772"/>
        <end position="797"/>
    </location>
</feature>
<dbReference type="CDD" id="cd00075">
    <property type="entry name" value="HATPase"/>
    <property type="match status" value="1"/>
</dbReference>
<evidence type="ECO:0000313" key="6">
    <source>
        <dbReference type="EMBL" id="MBE8722117.1"/>
    </source>
</evidence>
<evidence type="ECO:0000256" key="2">
    <source>
        <dbReference type="ARBA" id="ARBA00012438"/>
    </source>
</evidence>
<evidence type="ECO:0000256" key="4">
    <source>
        <dbReference type="SAM" id="Phobius"/>
    </source>
</evidence>
<keyword evidence="4" id="KW-0472">Membrane</keyword>
<dbReference type="PROSITE" id="PS50109">
    <property type="entry name" value="HIS_KIN"/>
    <property type="match status" value="1"/>
</dbReference>
<dbReference type="EC" id="2.7.13.3" evidence="2"/>
<evidence type="ECO:0000313" key="7">
    <source>
        <dbReference type="Proteomes" id="UP000618319"/>
    </source>
</evidence>
<accession>A0ABR9T9T6</accession>
<comment type="catalytic activity">
    <reaction evidence="1">
        <text>ATP + protein L-histidine = ADP + protein N-phospho-L-histidine.</text>
        <dbReference type="EC" id="2.7.13.3"/>
    </reaction>
</comment>
<dbReference type="PANTHER" id="PTHR43547:SF2">
    <property type="entry name" value="HYBRID SIGNAL TRANSDUCTION HISTIDINE KINASE C"/>
    <property type="match status" value="1"/>
</dbReference>
<feature type="domain" description="Histidine kinase" evidence="5">
    <location>
        <begin position="830"/>
        <end position="1043"/>
    </location>
</feature>
<name>A0ABR9T9T6_9SPHI</name>